<feature type="region of interest" description="Disordered" evidence="1">
    <location>
        <begin position="1"/>
        <end position="43"/>
    </location>
</feature>
<protein>
    <submittedName>
        <fullName evidence="2">Nucleotidyl transferase</fullName>
    </submittedName>
</protein>
<dbReference type="PANTHER" id="PTHR34817:SF1">
    <property type="entry name" value="NUCLEOTIDYLTRANSFERASE"/>
    <property type="match status" value="1"/>
</dbReference>
<evidence type="ECO:0000313" key="2">
    <source>
        <dbReference type="EMBL" id="AYR03237.1"/>
    </source>
</evidence>
<dbReference type="KEGG" id="vg:70080878"/>
<dbReference type="PANTHER" id="PTHR34817">
    <property type="entry name" value="NUCLEOTIDYLTRANSFERASE"/>
    <property type="match status" value="1"/>
</dbReference>
<dbReference type="Proteomes" id="UP000280547">
    <property type="component" value="Segment"/>
</dbReference>
<dbReference type="GeneID" id="70080878"/>
<name>A0A3G3MAS9_9CAUD</name>
<dbReference type="Pfam" id="PF10127">
    <property type="entry name" value="RlaP"/>
    <property type="match status" value="1"/>
</dbReference>
<reference evidence="2 3" key="1">
    <citation type="submission" date="2018-09" db="EMBL/GenBank/DDBJ databases">
        <authorList>
            <person name="Amanuel B.M."/>
            <person name="Anspach C.J."/>
            <person name="Chiquito R.J."/>
            <person name="Gales J.M."/>
            <person name="Hall T."/>
            <person name="Hotaki K."/>
            <person name="Lozano B."/>
            <person name="Mugisha B."/>
            <person name="Fogarty M.P."/>
            <person name="Leadon S.A."/>
            <person name="Molloy S.D."/>
            <person name="Garlena R.A."/>
            <person name="Russell D.A."/>
            <person name="Pope W.H."/>
            <person name="Jacobs-Sera D."/>
            <person name="Hatfull G.F."/>
        </authorList>
    </citation>
    <scope>NUCLEOTIDE SEQUENCE [LARGE SCALE GENOMIC DNA]</scope>
</reference>
<sequence>MRSPTLSRGGRSTSWVTELPHNTPATPASGYGTTQAPRDNGAIGRTKLNTRKLALDNLIMLGVAGSQLYGTQLDDGDNDQMGVCIEPPSHVIGLSQFEQWQYHSAGNGVRSGSEDLDVTVYSLRKWTRLAEQGNPTVLLLGFTPDELVLEDSFWGAQLRSNMDMFMSRQAGSRFLGYLDSQRKQMLGLTGRKHSNRPELVEQYGYDTKFAYHAVRLGMQGVEYLTTGHMELPMKQDYRDYLIDIRQGRESKEDVVTVINLYIDLLRKLKHSPDLPPRANRVEIDAWLEVMHETFWTSQGRTLANVA</sequence>
<dbReference type="InterPro" id="IPR018775">
    <property type="entry name" value="RlaP"/>
</dbReference>
<accession>A0A3G3MAS9</accession>
<keyword evidence="2" id="KW-0808">Transferase</keyword>
<feature type="compositionally biased region" description="Polar residues" evidence="1">
    <location>
        <begin position="1"/>
        <end position="16"/>
    </location>
</feature>
<proteinExistence type="predicted"/>
<feature type="compositionally biased region" description="Polar residues" evidence="1">
    <location>
        <begin position="23"/>
        <end position="37"/>
    </location>
</feature>
<keyword evidence="3" id="KW-1185">Reference proteome</keyword>
<dbReference type="GO" id="GO:0016740">
    <property type="term" value="F:transferase activity"/>
    <property type="evidence" value="ECO:0007669"/>
    <property type="project" value="UniProtKB-KW"/>
</dbReference>
<organism evidence="2 3">
    <name type="scientific">Gordonia phage Octobien14</name>
    <dbReference type="NCBI Taxonomy" id="2483673"/>
    <lineage>
        <taxon>Viruses</taxon>
        <taxon>Duplodnaviria</taxon>
        <taxon>Heunggongvirae</taxon>
        <taxon>Uroviricota</taxon>
        <taxon>Caudoviricetes</taxon>
        <taxon>Deeyouvirinae</taxon>
        <taxon>Octobienvirus</taxon>
        <taxon>Octobienvirus octobien14</taxon>
    </lineage>
</organism>
<dbReference type="EMBL" id="MH976515">
    <property type="protein sequence ID" value="AYR03237.1"/>
    <property type="molecule type" value="Genomic_DNA"/>
</dbReference>
<evidence type="ECO:0000313" key="3">
    <source>
        <dbReference type="Proteomes" id="UP000280547"/>
    </source>
</evidence>
<dbReference type="RefSeq" id="YP_010246338.1">
    <property type="nucleotide sequence ID" value="NC_060134.1"/>
</dbReference>
<gene>
    <name evidence="2" type="primary">93</name>
    <name evidence="2" type="ORF">SEA_OCTOBIEN14_93</name>
</gene>
<evidence type="ECO:0000256" key="1">
    <source>
        <dbReference type="SAM" id="MobiDB-lite"/>
    </source>
</evidence>